<name>A0ACC0QI89_9HYPO</name>
<reference evidence="1" key="1">
    <citation type="submission" date="2022-06" db="EMBL/GenBank/DDBJ databases">
        <title>Fusarium solani species complex genomes reveal bases of compartmentalisation and animal pathogenesis.</title>
        <authorList>
            <person name="Tsai I.J."/>
        </authorList>
    </citation>
    <scope>NUCLEOTIDE SEQUENCE</scope>
    <source>
        <strain evidence="1">Fu6.1</strain>
    </source>
</reference>
<proteinExistence type="predicted"/>
<gene>
    <name evidence="1" type="ORF">NCS57_01307900</name>
</gene>
<comment type="caution">
    <text evidence="1">The sequence shown here is derived from an EMBL/GenBank/DDBJ whole genome shotgun (WGS) entry which is preliminary data.</text>
</comment>
<dbReference type="EMBL" id="CM046513">
    <property type="protein sequence ID" value="KAI8652439.1"/>
    <property type="molecule type" value="Genomic_DNA"/>
</dbReference>
<evidence type="ECO:0000313" key="2">
    <source>
        <dbReference type="Proteomes" id="UP001065298"/>
    </source>
</evidence>
<sequence>MSNNMDESKSNDVQPLAPSDRPPWLIHVEGRIAEENEQLDSGAIYFEIIQDLLLASDSDDTAVTKAIKRFNEHYVAGFAGEDCGEDSRPIGKVPFTDIRHDRLANFLIGIKRDAADEFGKEDPQFVYFGWGLEVAAAEDWNSSHAKGVTRDNEFRTASQASHSWVNKSALLAKLFSAELLDADGTRWISGDFESAFETRTSGDLATNIGRKAQVVAQANYILIAGDAYIKEVKQPLKRYRVEVTPARWKLWASKLQEVADAASIDAEWDLRNRAQKAYGKMVELYPEAFKTEEPQVDKS</sequence>
<protein>
    <submittedName>
        <fullName evidence="1">Uncharacterized protein</fullName>
    </submittedName>
</protein>
<keyword evidence="2" id="KW-1185">Reference proteome</keyword>
<organism evidence="1 2">
    <name type="scientific">Fusarium keratoplasticum</name>
    <dbReference type="NCBI Taxonomy" id="1328300"/>
    <lineage>
        <taxon>Eukaryota</taxon>
        <taxon>Fungi</taxon>
        <taxon>Dikarya</taxon>
        <taxon>Ascomycota</taxon>
        <taxon>Pezizomycotina</taxon>
        <taxon>Sordariomycetes</taxon>
        <taxon>Hypocreomycetidae</taxon>
        <taxon>Hypocreales</taxon>
        <taxon>Nectriaceae</taxon>
        <taxon>Fusarium</taxon>
        <taxon>Fusarium solani species complex</taxon>
    </lineage>
</organism>
<dbReference type="Proteomes" id="UP001065298">
    <property type="component" value="Chromosome 11"/>
</dbReference>
<evidence type="ECO:0000313" key="1">
    <source>
        <dbReference type="EMBL" id="KAI8652439.1"/>
    </source>
</evidence>
<accession>A0ACC0QI89</accession>